<keyword evidence="2" id="KW-1185">Reference proteome</keyword>
<dbReference type="Proteomes" id="UP000000557">
    <property type="component" value="Chromosome"/>
</dbReference>
<dbReference type="PhylomeDB" id="Q7NM74"/>
<evidence type="ECO:0000313" key="1">
    <source>
        <dbReference type="EMBL" id="BAC88835.1"/>
    </source>
</evidence>
<name>Q7NM74_GLOVI</name>
<dbReference type="EMBL" id="BA000045">
    <property type="protein sequence ID" value="BAC88835.1"/>
    <property type="molecule type" value="Genomic_DNA"/>
</dbReference>
<reference evidence="1 2" key="1">
    <citation type="journal article" date="2003" name="DNA Res.">
        <title>Complete genome structure of Gloeobacter violaceus PCC 7421, a cyanobacterium that lacks thylakoids.</title>
        <authorList>
            <person name="Nakamura Y."/>
            <person name="Kaneko T."/>
            <person name="Sato S."/>
            <person name="Mimuro M."/>
            <person name="Miyashita H."/>
            <person name="Tsuchiya T."/>
            <person name="Sasamoto S."/>
            <person name="Watanabe A."/>
            <person name="Kawashima K."/>
            <person name="Kishida Y."/>
            <person name="Kiyokawa C."/>
            <person name="Kohara M."/>
            <person name="Matsumoto M."/>
            <person name="Matsuno A."/>
            <person name="Nakazaki N."/>
            <person name="Shimpo S."/>
            <person name="Takeuchi C."/>
            <person name="Yamada M."/>
            <person name="Tabata S."/>
        </authorList>
    </citation>
    <scope>NUCLEOTIDE SEQUENCE [LARGE SCALE GENOMIC DNA]</scope>
    <source>
        <strain evidence="2">ATCC 29082 / PCC 7421</strain>
    </source>
</reference>
<dbReference type="KEGG" id="gvi:glr0894"/>
<accession>Q7NM74</accession>
<protein>
    <submittedName>
        <fullName evidence="1">Glr0894 protein</fullName>
    </submittedName>
</protein>
<dbReference type="InParanoid" id="Q7NM74"/>
<dbReference type="eggNOG" id="COG2801">
    <property type="taxonomic scope" value="Bacteria"/>
</dbReference>
<sequence>MQQVSGTGCLRILERYDGTLSPNRQYRLLELARSSLYYRPAPVSGKTCIGCDSSLSSVWTRHSTLRSIWLPGLREGYQANRKHMQSLVWQTSIEAVYPKADTSRKAHEHKIWPSPSRGVLVVRTNQIWAADIICVLISNSYLYLAITVNFHRRYELSKFVEYARSTLLRGGFSARSAV</sequence>
<gene>
    <name evidence="1" type="ordered locus">glr0894</name>
</gene>
<dbReference type="STRING" id="251221.gene:10758372"/>
<dbReference type="EnsemblBacteria" id="BAC88835">
    <property type="protein sequence ID" value="BAC88835"/>
    <property type="gene ID" value="BAC88835"/>
</dbReference>
<dbReference type="OrthoDB" id="289367at2"/>
<dbReference type="HOGENOM" id="CLU_027402_12_0_3"/>
<evidence type="ECO:0000313" key="2">
    <source>
        <dbReference type="Proteomes" id="UP000000557"/>
    </source>
</evidence>
<reference evidence="1 2" key="2">
    <citation type="journal article" date="2003" name="DNA Res.">
        <title>Complete genome structure of Gloeobacter violaceus PCC 7421, a cyanobacterium that lacks thylakoids (supplement).</title>
        <authorList>
            <person name="Nakamura Y."/>
            <person name="Kaneko T."/>
            <person name="Sato S."/>
            <person name="Mimuro M."/>
            <person name="Miyashita H."/>
            <person name="Tsuchiya T."/>
            <person name="Sasamoto S."/>
            <person name="Watanabe A."/>
            <person name="Kawashima K."/>
            <person name="Kishida Y."/>
            <person name="Kiyokawa C."/>
            <person name="Kohara M."/>
            <person name="Matsumoto M."/>
            <person name="Matsuno A."/>
            <person name="Nakazaki N."/>
            <person name="Shimpo S."/>
            <person name="Takeuchi C."/>
            <person name="Yamada M."/>
            <person name="Tabata S."/>
        </authorList>
    </citation>
    <scope>NUCLEOTIDE SEQUENCE [LARGE SCALE GENOMIC DNA]</scope>
    <source>
        <strain evidence="2">ATCC 29082 / PCC 7421</strain>
    </source>
</reference>
<dbReference type="AlphaFoldDB" id="Q7NM74"/>
<proteinExistence type="predicted"/>
<organism evidence="1 2">
    <name type="scientific">Gloeobacter violaceus (strain ATCC 29082 / PCC 7421)</name>
    <dbReference type="NCBI Taxonomy" id="251221"/>
    <lineage>
        <taxon>Bacteria</taxon>
        <taxon>Bacillati</taxon>
        <taxon>Cyanobacteriota</taxon>
        <taxon>Cyanophyceae</taxon>
        <taxon>Gloeobacterales</taxon>
        <taxon>Gloeobacteraceae</taxon>
        <taxon>Gloeobacter</taxon>
    </lineage>
</organism>